<evidence type="ECO:0000313" key="2">
    <source>
        <dbReference type="EMBL" id="TVT19189.1"/>
    </source>
</evidence>
<organism evidence="2 3">
    <name type="scientific">Amycolatopsis acidiphila</name>
    <dbReference type="NCBI Taxonomy" id="715473"/>
    <lineage>
        <taxon>Bacteria</taxon>
        <taxon>Bacillati</taxon>
        <taxon>Actinomycetota</taxon>
        <taxon>Actinomycetes</taxon>
        <taxon>Pseudonocardiales</taxon>
        <taxon>Pseudonocardiaceae</taxon>
        <taxon>Amycolatopsis</taxon>
    </lineage>
</organism>
<keyword evidence="3" id="KW-1185">Reference proteome</keyword>
<dbReference type="Proteomes" id="UP000318578">
    <property type="component" value="Unassembled WGS sequence"/>
</dbReference>
<protein>
    <submittedName>
        <fullName evidence="2">Uncharacterized protein</fullName>
    </submittedName>
</protein>
<name>A0A558A4J8_9PSEU</name>
<reference evidence="2 3" key="1">
    <citation type="submission" date="2019-07" db="EMBL/GenBank/DDBJ databases">
        <title>New species of Amycolatopsis and Streptomyces.</title>
        <authorList>
            <person name="Duangmal K."/>
            <person name="Teo W.F.A."/>
            <person name="Lipun K."/>
        </authorList>
    </citation>
    <scope>NUCLEOTIDE SEQUENCE [LARGE SCALE GENOMIC DNA]</scope>
    <source>
        <strain evidence="2 3">JCM 30562</strain>
    </source>
</reference>
<dbReference type="AlphaFoldDB" id="A0A558A4J8"/>
<feature type="transmembrane region" description="Helical" evidence="1">
    <location>
        <begin position="288"/>
        <end position="310"/>
    </location>
</feature>
<comment type="caution">
    <text evidence="2">The sequence shown here is derived from an EMBL/GenBank/DDBJ whole genome shotgun (WGS) entry which is preliminary data.</text>
</comment>
<feature type="transmembrane region" description="Helical" evidence="1">
    <location>
        <begin position="7"/>
        <end position="26"/>
    </location>
</feature>
<proteinExistence type="predicted"/>
<dbReference type="OrthoDB" id="9828101at2"/>
<gene>
    <name evidence="2" type="ORF">FNH06_25105</name>
</gene>
<keyword evidence="1" id="KW-0812">Transmembrane</keyword>
<keyword evidence="1" id="KW-1133">Transmembrane helix</keyword>
<accession>A0A558A4J8</accession>
<dbReference type="EMBL" id="VJZA01000050">
    <property type="protein sequence ID" value="TVT19189.1"/>
    <property type="molecule type" value="Genomic_DNA"/>
</dbReference>
<evidence type="ECO:0000256" key="1">
    <source>
        <dbReference type="SAM" id="Phobius"/>
    </source>
</evidence>
<keyword evidence="1" id="KW-0472">Membrane</keyword>
<dbReference type="RefSeq" id="WP_144642354.1">
    <property type="nucleotide sequence ID" value="NZ_BNAX01000002.1"/>
</dbReference>
<sequence>MASQAGNVVKIGGALVLAAGLCWWWVPPAVKILDRPHTVASGARPLIVVSTAGGTTDQALDVSMTGGIGTDLTVRMNLRTLDEKHTDYEQVETRVTIFGPERDGAVACQGESAKLRPWADLGEGAQTAFDVDEVSTYAGAHPLGKASEDVLSAKSFPQWTGHVSTVTGSTDEDGRKNAALECVVPASWVWAMGSARASGLLPQINYNAVDGRTDFQAQVNATTAIDRDPGWVLDESYPESTVDAYSIRQTLNQYWVGKRGEHANLAYTSQPDLLLAARDTGQDDAKTLTVAGIVLGIAGSLVVSALSRIVDVLLYPSRRRRDSAAAEE</sequence>
<evidence type="ECO:0000313" key="3">
    <source>
        <dbReference type="Proteomes" id="UP000318578"/>
    </source>
</evidence>